<keyword evidence="1" id="KW-0732">Signal</keyword>
<dbReference type="EMBL" id="JAHXCT010000006">
    <property type="protein sequence ID" value="MBW4769808.1"/>
    <property type="molecule type" value="Genomic_DNA"/>
</dbReference>
<accession>A0ABS6YE13</accession>
<dbReference type="Proteomes" id="UP000788426">
    <property type="component" value="Unassembled WGS sequence"/>
</dbReference>
<dbReference type="RefSeq" id="WP_219481888.1">
    <property type="nucleotide sequence ID" value="NZ_JAHXCT010000006.1"/>
</dbReference>
<organism evidence="2 3">
    <name type="scientific">Hoylesella nanceiensis</name>
    <dbReference type="NCBI Taxonomy" id="425941"/>
    <lineage>
        <taxon>Bacteria</taxon>
        <taxon>Pseudomonadati</taxon>
        <taxon>Bacteroidota</taxon>
        <taxon>Bacteroidia</taxon>
        <taxon>Bacteroidales</taxon>
        <taxon>Prevotellaceae</taxon>
        <taxon>Hoylesella</taxon>
    </lineage>
</organism>
<comment type="caution">
    <text evidence="2">The sequence shown here is derived from an EMBL/GenBank/DDBJ whole genome shotgun (WGS) entry which is preliminary data.</text>
</comment>
<dbReference type="Pfam" id="PF07396">
    <property type="entry name" value="Porin_O_P"/>
    <property type="match status" value="1"/>
</dbReference>
<evidence type="ECO:0000256" key="1">
    <source>
        <dbReference type="SAM" id="SignalP"/>
    </source>
</evidence>
<proteinExistence type="predicted"/>
<dbReference type="InterPro" id="IPR010870">
    <property type="entry name" value="Porin_O/P"/>
</dbReference>
<name>A0ABS6YE13_9BACT</name>
<reference evidence="2 3" key="1">
    <citation type="submission" date="2021-07" db="EMBL/GenBank/DDBJ databases">
        <title>Genomic diversity and antimicrobial resistance of Prevotella spp. isolated from chronic lung disease airways.</title>
        <authorList>
            <person name="Webb K.A."/>
            <person name="Olagoke O.S."/>
            <person name="Baird T."/>
            <person name="Neill J."/>
            <person name="Pham A."/>
            <person name="Wells T.J."/>
            <person name="Ramsay K.A."/>
            <person name="Bell S.C."/>
            <person name="Sarovich D.S."/>
            <person name="Price E.P."/>
        </authorList>
    </citation>
    <scope>NUCLEOTIDE SEQUENCE [LARGE SCALE GENOMIC DNA]</scope>
    <source>
        <strain evidence="2 3">SCHI0011.S.12</strain>
    </source>
</reference>
<protein>
    <submittedName>
        <fullName evidence="2">OprO/OprP family phosphate-selective porin</fullName>
    </submittedName>
</protein>
<keyword evidence="3" id="KW-1185">Reference proteome</keyword>
<feature type="signal peptide" evidence="1">
    <location>
        <begin position="1"/>
        <end position="20"/>
    </location>
</feature>
<gene>
    <name evidence="2" type="ORF">KZO38_08560</name>
</gene>
<sequence>MMKNKILVAALLASTLSMNAQTETPKWVTDVKISGYGILDYNVSTQKGNHSNAFNLRLGRLSLDGKFLNDFAWKVQLQVNGNTSSLGTSPRLVDLFAEWQKYDFAKIKFGQFKRPFTFDNPLHPIDQGFMGVAQSVSSLSGFSDRTGEHASNGRDIGVQLQGDFLKTAEGRNLLHYQIGVFNGEGINMKDVDQQKDIIGGLWVMPVEGLRIGAFGWTGSTTRKANYTEEVTVGTVTTTQHVSKTVTLQKRRYALSAEYKKNDWTVRSEFIHSTGAGFASRTPDGKSKQSVAISSLGDQAEGCYALVIAPIIKKRLYAKARFDAYTPTGSWGQSRSLYEIGLDYDIDKHFRIASEYAIVKDKMLVNPNYNIMDIQVSFRF</sequence>
<feature type="chain" id="PRO_5045168154" evidence="1">
    <location>
        <begin position="21"/>
        <end position="379"/>
    </location>
</feature>
<evidence type="ECO:0000313" key="3">
    <source>
        <dbReference type="Proteomes" id="UP000788426"/>
    </source>
</evidence>
<evidence type="ECO:0000313" key="2">
    <source>
        <dbReference type="EMBL" id="MBW4769808.1"/>
    </source>
</evidence>